<reference evidence="1" key="1">
    <citation type="submission" date="2022-07" db="EMBL/GenBank/DDBJ databases">
        <title>Genome Sequence of Phlebia brevispora.</title>
        <authorList>
            <person name="Buettner E."/>
        </authorList>
    </citation>
    <scope>NUCLEOTIDE SEQUENCE</scope>
    <source>
        <strain evidence="1">MPL23</strain>
    </source>
</reference>
<sequence>MTFMSAADVMAQRAVSSSNASVLGKRKAAKDSGAVIDPLATPEMNNLFDRLLGIDKVWAHEGEGRPVNGKKKGKQKDSKQKSASVDNQHLESDAGSDSNVQIVDEPVIVSRPGHAPLKSEWAFSHFDGPTVRKSPELKCLWCLQCNHCSAIHTSEHMKGCTDYEQEKIKPNTNDKSEPEAVTATTSKLQRKLTAIDKIHAISIDILRSGPQRKKMQRLVNADMVEYNACRNRMSFEAASIILSPFKFVTLSLSRKDIPTICLVIPVYKLMDLHIQESVNKYQDHQTICFVLKIAAKKLDPYITKTTHSKYLLLSVVLHPMMRLSYFKDPAKKWNAEVKIHARQFLDEIYAEYAAKSGAADAALSAGSARASNRSHSNLIASAMSMSRPPAVKAIEIELYLSHAYPINNSDGALRCWADENRQFPVLREIARDILTIPGSSMTAENASMTIITKE</sequence>
<dbReference type="EMBL" id="JANHOG010000348">
    <property type="protein sequence ID" value="KAJ3555257.1"/>
    <property type="molecule type" value="Genomic_DNA"/>
</dbReference>
<evidence type="ECO:0000313" key="1">
    <source>
        <dbReference type="EMBL" id="KAJ3555257.1"/>
    </source>
</evidence>
<protein>
    <submittedName>
        <fullName evidence="1">Uncharacterized protein</fullName>
    </submittedName>
</protein>
<comment type="caution">
    <text evidence="1">The sequence shown here is derived from an EMBL/GenBank/DDBJ whole genome shotgun (WGS) entry which is preliminary data.</text>
</comment>
<evidence type="ECO:0000313" key="2">
    <source>
        <dbReference type="Proteomes" id="UP001148662"/>
    </source>
</evidence>
<gene>
    <name evidence="1" type="ORF">NM688_g2679</name>
</gene>
<organism evidence="1 2">
    <name type="scientific">Phlebia brevispora</name>
    <dbReference type="NCBI Taxonomy" id="194682"/>
    <lineage>
        <taxon>Eukaryota</taxon>
        <taxon>Fungi</taxon>
        <taxon>Dikarya</taxon>
        <taxon>Basidiomycota</taxon>
        <taxon>Agaricomycotina</taxon>
        <taxon>Agaricomycetes</taxon>
        <taxon>Polyporales</taxon>
        <taxon>Meruliaceae</taxon>
        <taxon>Phlebia</taxon>
    </lineage>
</organism>
<accession>A0ACC1T860</accession>
<dbReference type="Proteomes" id="UP001148662">
    <property type="component" value="Unassembled WGS sequence"/>
</dbReference>
<proteinExistence type="predicted"/>
<keyword evidence="2" id="KW-1185">Reference proteome</keyword>
<name>A0ACC1T860_9APHY</name>